<feature type="transmembrane region" description="Helical" evidence="2">
    <location>
        <begin position="920"/>
        <end position="944"/>
    </location>
</feature>
<dbReference type="Proteomes" id="UP000054538">
    <property type="component" value="Unassembled WGS sequence"/>
</dbReference>
<evidence type="ECO:0000259" key="3">
    <source>
        <dbReference type="Pfam" id="PF02714"/>
    </source>
</evidence>
<dbReference type="GO" id="GO:0005886">
    <property type="term" value="C:plasma membrane"/>
    <property type="evidence" value="ECO:0007669"/>
    <property type="project" value="TreeGrafter"/>
</dbReference>
<feature type="region of interest" description="Disordered" evidence="1">
    <location>
        <begin position="513"/>
        <end position="557"/>
    </location>
</feature>
<keyword evidence="2" id="KW-1133">Transmembrane helix</keyword>
<feature type="transmembrane region" description="Helical" evidence="2">
    <location>
        <begin position="1010"/>
        <end position="1031"/>
    </location>
</feature>
<feature type="transmembrane region" description="Helical" evidence="2">
    <location>
        <begin position="983"/>
        <end position="1004"/>
    </location>
</feature>
<feature type="region of interest" description="Disordered" evidence="1">
    <location>
        <begin position="598"/>
        <end position="623"/>
    </location>
</feature>
<dbReference type="InterPro" id="IPR045122">
    <property type="entry name" value="Csc1-like"/>
</dbReference>
<feature type="transmembrane region" description="Helical" evidence="2">
    <location>
        <begin position="868"/>
        <end position="891"/>
    </location>
</feature>
<feature type="transmembrane region" description="Helical" evidence="2">
    <location>
        <begin position="733"/>
        <end position="760"/>
    </location>
</feature>
<feature type="transmembrane region" description="Helical" evidence="2">
    <location>
        <begin position="49"/>
        <end position="69"/>
    </location>
</feature>
<gene>
    <name evidence="4" type="ORF">PAXRUDRAFT_138207</name>
</gene>
<keyword evidence="2" id="KW-0812">Transmembrane</keyword>
<feature type="transmembrane region" description="Helical" evidence="2">
    <location>
        <begin position="225"/>
        <end position="247"/>
    </location>
</feature>
<organism evidence="4 5">
    <name type="scientific">Paxillus rubicundulus Ve08.2h10</name>
    <dbReference type="NCBI Taxonomy" id="930991"/>
    <lineage>
        <taxon>Eukaryota</taxon>
        <taxon>Fungi</taxon>
        <taxon>Dikarya</taxon>
        <taxon>Basidiomycota</taxon>
        <taxon>Agaricomycotina</taxon>
        <taxon>Agaricomycetes</taxon>
        <taxon>Agaricomycetidae</taxon>
        <taxon>Boletales</taxon>
        <taxon>Paxilineae</taxon>
        <taxon>Paxillaceae</taxon>
        <taxon>Paxillus</taxon>
    </lineage>
</organism>
<evidence type="ECO:0000313" key="4">
    <source>
        <dbReference type="EMBL" id="KIK96554.1"/>
    </source>
</evidence>
<feature type="domain" description="CSC1/OSCA1-like 7TM region" evidence="3">
    <location>
        <begin position="733"/>
        <end position="1002"/>
    </location>
</feature>
<dbReference type="InterPro" id="IPR003864">
    <property type="entry name" value="CSC1/OSCA1-like_7TM"/>
</dbReference>
<keyword evidence="5" id="KW-1185">Reference proteome</keyword>
<dbReference type="OrthoDB" id="2591106at2759"/>
<dbReference type="PANTHER" id="PTHR13018:SF5">
    <property type="entry name" value="RE44586P"/>
    <property type="match status" value="1"/>
</dbReference>
<evidence type="ECO:0000256" key="2">
    <source>
        <dbReference type="SAM" id="Phobius"/>
    </source>
</evidence>
<feature type="transmembrane region" description="Helical" evidence="2">
    <location>
        <begin position="780"/>
        <end position="807"/>
    </location>
</feature>
<dbReference type="PANTHER" id="PTHR13018">
    <property type="entry name" value="PROBABLE MEMBRANE PROTEIN DUF221-RELATED"/>
    <property type="match status" value="1"/>
</dbReference>
<proteinExistence type="predicted"/>
<sequence length="1214" mass="132716">MSTDVSYFPAVVAPKNLVASAVSATLQNAIQFQPVCIGHGLDASADGTIATVILPFALGLVLWSLFAFVRPRYRQIYAAREWFPQQDLRAKRLSSSISSFLFPLAPLIPSIPTDVSDAGRSVTTDTNLFPSDDQLTQRVLSVSLLVATGWTIIGLAGALPLYLVSTPCLAQSTGATQYSGVFSAVQDLSLLRLLPLLDNADPSTSILAALREVVNGTDETSNARIRILILTLLAMFLSALPAVGVVLREFNRLVAFRSRWLEIRCGGKEMGWLSARKAPGFANWGEKRIKDHFCKLGLSSFLQGGSRPSGHRSRHATGQNQSYRSASPSSEPSGLEVDIQSLFSICDTHNIALLIAERDEVLHNLEVAETKYISSFKLATPEPSIAELEIGAQPPALLTEKSEKPERPYISRPRALVGSRHRQHPRRRNPAHAHSSFAPTSFVAPSQYYKLRSLKDMNGGRLRDGSSTHISLSDSIHQRIVGSRFQEVNRDSTMLARMPLGSRVKIVEGGVMGPSSSESILDSRHHGPNHGSSSMSGKSRSSETEYMTVESSAPRNESMDAEWVELLPEVDLGRSPVAGPSRIAQRPIQNLEIAPARPRPGRVETSSNDRRETFPLRNKGQPIPPEAIPAPHLRLQPQQPFVRPASGLDYDDLGSVYAEINQWRSRLKTINGQISDAQQDCYVDIAEGTHIKGWIMTGRGLRHLPGVEVIEGRAKEDIRWDVLQNEPTSLDSIAMWTVILVITLLLIAGMTAASSLALGMTPSISHYLPFFQFLSLHDGLGSGIATTLAPAVAVAVFVTIAVSIITWTTRWTRSVSVSAVQFLTVKIIYTVLTFAVAIWIVVVGALLFALEAFSDGVGLMKTIATGSVYMATFALCIVVSAATIVPGLLLLQPLRLWSVLRLEKDALTPRQRFRAVYPRCYNLPFASGACVVGMVFASGFSLIFPLIGPAVVILLFLSLVAHRFLIGHVYVRTLSQTGGLMQIWLLKSLASVFILQPLLLGLILLSRQLWIEGGILSGFSLGILLFVELFTANKSRMRAPRCLEATTRESLKAFSETARPSTYTDGSSESLSHSSSPRRVRGSMASVLEMMSLTLAVMPPASRYRGPLPLPTETLDDLTATERAARTHPDAPPRLPPLPFTDHAEEMTGILYAPELLAPQPIVWLPNDSAGVARSEAEDLQKYHDIHVTLDVRTQDDVLPLRRRLTARSTRTKS</sequence>
<feature type="region of interest" description="Disordered" evidence="1">
    <location>
        <begin position="1054"/>
        <end position="1079"/>
    </location>
</feature>
<feature type="transmembrane region" description="Helical" evidence="2">
    <location>
        <begin position="827"/>
        <end position="848"/>
    </location>
</feature>
<accession>A0A0D0E5D3</accession>
<feature type="transmembrane region" description="Helical" evidence="2">
    <location>
        <begin position="950"/>
        <end position="971"/>
    </location>
</feature>
<keyword evidence="2" id="KW-0472">Membrane</keyword>
<feature type="region of interest" description="Disordered" evidence="1">
    <location>
        <begin position="416"/>
        <end position="437"/>
    </location>
</feature>
<reference evidence="5" key="2">
    <citation type="submission" date="2015-01" db="EMBL/GenBank/DDBJ databases">
        <title>Evolutionary Origins and Diversification of the Mycorrhizal Mutualists.</title>
        <authorList>
            <consortium name="DOE Joint Genome Institute"/>
            <consortium name="Mycorrhizal Genomics Consortium"/>
            <person name="Kohler A."/>
            <person name="Kuo A."/>
            <person name="Nagy L.G."/>
            <person name="Floudas D."/>
            <person name="Copeland A."/>
            <person name="Barry K.W."/>
            <person name="Cichocki N."/>
            <person name="Veneault-Fourrey C."/>
            <person name="LaButti K."/>
            <person name="Lindquist E.A."/>
            <person name="Lipzen A."/>
            <person name="Lundell T."/>
            <person name="Morin E."/>
            <person name="Murat C."/>
            <person name="Riley R."/>
            <person name="Ohm R."/>
            <person name="Sun H."/>
            <person name="Tunlid A."/>
            <person name="Henrissat B."/>
            <person name="Grigoriev I.V."/>
            <person name="Hibbett D.S."/>
            <person name="Martin F."/>
        </authorList>
    </citation>
    <scope>NUCLEOTIDE SEQUENCE [LARGE SCALE GENOMIC DNA]</scope>
    <source>
        <strain evidence="5">Ve08.2h10</strain>
    </source>
</reference>
<dbReference type="InParanoid" id="A0A0D0E5D3"/>
<dbReference type="GO" id="GO:0005227">
    <property type="term" value="F:calcium-activated cation channel activity"/>
    <property type="evidence" value="ECO:0007669"/>
    <property type="project" value="InterPro"/>
</dbReference>
<feature type="transmembrane region" description="Helical" evidence="2">
    <location>
        <begin position="139"/>
        <end position="163"/>
    </location>
</feature>
<dbReference type="STRING" id="930991.A0A0D0E5D3"/>
<feature type="compositionally biased region" description="Low complexity" evidence="1">
    <location>
        <begin position="322"/>
        <end position="332"/>
    </location>
</feature>
<name>A0A0D0E5D3_9AGAM</name>
<dbReference type="HOGENOM" id="CLU_005496_0_0_1"/>
<evidence type="ECO:0000313" key="5">
    <source>
        <dbReference type="Proteomes" id="UP000054538"/>
    </source>
</evidence>
<dbReference type="EMBL" id="KN824980">
    <property type="protein sequence ID" value="KIK96554.1"/>
    <property type="molecule type" value="Genomic_DNA"/>
</dbReference>
<dbReference type="Pfam" id="PF02714">
    <property type="entry name" value="RSN1_7TM"/>
    <property type="match status" value="1"/>
</dbReference>
<dbReference type="AlphaFoldDB" id="A0A0D0E5D3"/>
<reference evidence="4 5" key="1">
    <citation type="submission" date="2014-04" db="EMBL/GenBank/DDBJ databases">
        <authorList>
            <consortium name="DOE Joint Genome Institute"/>
            <person name="Kuo A."/>
            <person name="Kohler A."/>
            <person name="Jargeat P."/>
            <person name="Nagy L.G."/>
            <person name="Floudas D."/>
            <person name="Copeland A."/>
            <person name="Barry K.W."/>
            <person name="Cichocki N."/>
            <person name="Veneault-Fourrey C."/>
            <person name="LaButti K."/>
            <person name="Lindquist E.A."/>
            <person name="Lipzen A."/>
            <person name="Lundell T."/>
            <person name="Morin E."/>
            <person name="Murat C."/>
            <person name="Sun H."/>
            <person name="Tunlid A."/>
            <person name="Henrissat B."/>
            <person name="Grigoriev I.V."/>
            <person name="Hibbett D.S."/>
            <person name="Martin F."/>
            <person name="Nordberg H.P."/>
            <person name="Cantor M.N."/>
            <person name="Hua S.X."/>
        </authorList>
    </citation>
    <scope>NUCLEOTIDE SEQUENCE [LARGE SCALE GENOMIC DNA]</scope>
    <source>
        <strain evidence="4 5">Ve08.2h10</strain>
    </source>
</reference>
<evidence type="ECO:0000256" key="1">
    <source>
        <dbReference type="SAM" id="MobiDB-lite"/>
    </source>
</evidence>
<feature type="region of interest" description="Disordered" evidence="1">
    <location>
        <begin position="303"/>
        <end position="332"/>
    </location>
</feature>
<feature type="compositionally biased region" description="Basic residues" evidence="1">
    <location>
        <begin position="419"/>
        <end position="431"/>
    </location>
</feature>
<protein>
    <recommendedName>
        <fullName evidence="3">CSC1/OSCA1-like 7TM region domain-containing protein</fullName>
    </recommendedName>
</protein>